<sequence>MLNNQAFLKTISALMVVFVVGLLAFSAMRPGEPRATSATEADSKSEAGKEPVSLEDLSLGSFGTQSTDQGSRDETGSGKPVNKLTLRVGVIGSTPNRNEVTMIDSLPIKETLVRRAYRDSESRACRMLIPGASVSPPRSSSLTGSAGTFGRMSAMTIGLELDAGGRSKLPAMIRRQVDNYLAKHRLSVQPVLYYDNQGQLYFGTDCQAAFFEIDSPGLTVKAEPMIESSVGRFRALGVVGAGSIAGAEVGSLNSLGVLGRTLAMAFQFEKAESTTAFASDRSRFATELMLLHIPAGSTVDNPEIQLFITSDDRKTLHRLNTRGERLNSPMPTISADVRFEKTILMGMYPSDPVVTGMRYRSEGVVSMEMIGRMTSETKSDDGTTQSLSVTEVLDQFGVLSGVPELVSGKRPSVLDRIENRRRSIDPVLEAGSTVKEKMMTGLAE</sequence>
<evidence type="ECO:0000313" key="4">
    <source>
        <dbReference type="Proteomes" id="UP000322699"/>
    </source>
</evidence>
<protein>
    <submittedName>
        <fullName evidence="3">Uncharacterized protein</fullName>
    </submittedName>
</protein>
<organism evidence="3 4">
    <name type="scientific">Rubripirellula obstinata</name>
    <dbReference type="NCBI Taxonomy" id="406547"/>
    <lineage>
        <taxon>Bacteria</taxon>
        <taxon>Pseudomonadati</taxon>
        <taxon>Planctomycetota</taxon>
        <taxon>Planctomycetia</taxon>
        <taxon>Pirellulales</taxon>
        <taxon>Pirellulaceae</taxon>
        <taxon>Rubripirellula</taxon>
    </lineage>
</organism>
<comment type="caution">
    <text evidence="3">The sequence shown here is derived from an EMBL/GenBank/DDBJ whole genome shotgun (WGS) entry which is preliminary data.</text>
</comment>
<dbReference type="OrthoDB" id="282057at2"/>
<evidence type="ECO:0000256" key="2">
    <source>
        <dbReference type="SAM" id="Phobius"/>
    </source>
</evidence>
<gene>
    <name evidence="3" type="ORF">LF1_15270</name>
</gene>
<dbReference type="AlphaFoldDB" id="A0A5B1CFN3"/>
<proteinExistence type="predicted"/>
<dbReference type="RefSeq" id="WP_068260259.1">
    <property type="nucleotide sequence ID" value="NZ_LWSK01000015.1"/>
</dbReference>
<keyword evidence="2" id="KW-0472">Membrane</keyword>
<reference evidence="3 4" key="1">
    <citation type="submission" date="2019-08" db="EMBL/GenBank/DDBJ databases">
        <title>Deep-cultivation of Planctomycetes and their phenomic and genomic characterization uncovers novel biology.</title>
        <authorList>
            <person name="Wiegand S."/>
            <person name="Jogler M."/>
            <person name="Boedeker C."/>
            <person name="Pinto D."/>
            <person name="Vollmers J."/>
            <person name="Rivas-Marin E."/>
            <person name="Kohn T."/>
            <person name="Peeters S.H."/>
            <person name="Heuer A."/>
            <person name="Rast P."/>
            <person name="Oberbeckmann S."/>
            <person name="Bunk B."/>
            <person name="Jeske O."/>
            <person name="Meyerdierks A."/>
            <person name="Storesund J.E."/>
            <person name="Kallscheuer N."/>
            <person name="Luecker S."/>
            <person name="Lage O.M."/>
            <person name="Pohl T."/>
            <person name="Merkel B.J."/>
            <person name="Hornburger P."/>
            <person name="Mueller R.-W."/>
            <person name="Bruemmer F."/>
            <person name="Labrenz M."/>
            <person name="Spormann A.M."/>
            <person name="Op Den Camp H."/>
            <person name="Overmann J."/>
            <person name="Amann R."/>
            <person name="Jetten M.S.M."/>
            <person name="Mascher T."/>
            <person name="Medema M.H."/>
            <person name="Devos D.P."/>
            <person name="Kaster A.-K."/>
            <person name="Ovreas L."/>
            <person name="Rohde M."/>
            <person name="Galperin M.Y."/>
            <person name="Jogler C."/>
        </authorList>
    </citation>
    <scope>NUCLEOTIDE SEQUENCE [LARGE SCALE GENOMIC DNA]</scope>
    <source>
        <strain evidence="3 4">LF1</strain>
    </source>
</reference>
<accession>A0A5B1CFN3</accession>
<keyword evidence="4" id="KW-1185">Reference proteome</keyword>
<keyword evidence="2" id="KW-0812">Transmembrane</keyword>
<keyword evidence="2" id="KW-1133">Transmembrane helix</keyword>
<dbReference type="Proteomes" id="UP000322699">
    <property type="component" value="Unassembled WGS sequence"/>
</dbReference>
<evidence type="ECO:0000256" key="1">
    <source>
        <dbReference type="SAM" id="MobiDB-lite"/>
    </source>
</evidence>
<name>A0A5B1CFN3_9BACT</name>
<feature type="transmembrane region" description="Helical" evidence="2">
    <location>
        <begin position="6"/>
        <end position="25"/>
    </location>
</feature>
<evidence type="ECO:0000313" key="3">
    <source>
        <dbReference type="EMBL" id="KAA1259002.1"/>
    </source>
</evidence>
<feature type="region of interest" description="Disordered" evidence="1">
    <location>
        <begin position="31"/>
        <end position="81"/>
    </location>
</feature>
<dbReference type="EMBL" id="VRLW01000001">
    <property type="protein sequence ID" value="KAA1259002.1"/>
    <property type="molecule type" value="Genomic_DNA"/>
</dbReference>